<organism evidence="1 2">
    <name type="scientific">Camellia lanceoleosa</name>
    <dbReference type="NCBI Taxonomy" id="1840588"/>
    <lineage>
        <taxon>Eukaryota</taxon>
        <taxon>Viridiplantae</taxon>
        <taxon>Streptophyta</taxon>
        <taxon>Embryophyta</taxon>
        <taxon>Tracheophyta</taxon>
        <taxon>Spermatophyta</taxon>
        <taxon>Magnoliopsida</taxon>
        <taxon>eudicotyledons</taxon>
        <taxon>Gunneridae</taxon>
        <taxon>Pentapetalae</taxon>
        <taxon>asterids</taxon>
        <taxon>Ericales</taxon>
        <taxon>Theaceae</taxon>
        <taxon>Camellia</taxon>
    </lineage>
</organism>
<keyword evidence="2" id="KW-1185">Reference proteome</keyword>
<sequence length="253" mass="28223">MSDHLVLCADHLVTSASLESMRHFGEGTSTYSVEQYHAENWDLEAFTYSDEEGGGEKFECRICQDEGFIKELEAPCACHGSLKFAHTKCIQRWCNEKMNTICEICRQPYQPGYTAPTSLPHCDDTALDIRDGPVVPGSPREIRSPGVVAASASTDNLLEGEYDECATARGAKTAIFRSIVLILMAILMMRHAFSLVEEEDSDMYNLLSTFLLRILAFLMPVYIMAWIVTVLLRRVQRHEAGGLGSTEDSTHES</sequence>
<comment type="caution">
    <text evidence="1">The sequence shown here is derived from an EMBL/GenBank/DDBJ whole genome shotgun (WGS) entry which is preliminary data.</text>
</comment>
<evidence type="ECO:0000313" key="1">
    <source>
        <dbReference type="EMBL" id="KAI8030749.1"/>
    </source>
</evidence>
<protein>
    <submittedName>
        <fullName evidence="1">E3 ubiquitin ligase SUD1</fullName>
    </submittedName>
</protein>
<dbReference type="EMBL" id="CM045758">
    <property type="protein sequence ID" value="KAI8030749.1"/>
    <property type="molecule type" value="Genomic_DNA"/>
</dbReference>
<reference evidence="1 2" key="1">
    <citation type="journal article" date="2022" name="Plant J.">
        <title>Chromosome-level genome of Camellia lanceoleosa provides a valuable resource for understanding genome evolution and self-incompatibility.</title>
        <authorList>
            <person name="Gong W."/>
            <person name="Xiao S."/>
            <person name="Wang L."/>
            <person name="Liao Z."/>
            <person name="Chang Y."/>
            <person name="Mo W."/>
            <person name="Hu G."/>
            <person name="Li W."/>
            <person name="Zhao G."/>
            <person name="Zhu H."/>
            <person name="Hu X."/>
            <person name="Ji K."/>
            <person name="Xiang X."/>
            <person name="Song Q."/>
            <person name="Yuan D."/>
            <person name="Jin S."/>
            <person name="Zhang L."/>
        </authorList>
    </citation>
    <scope>NUCLEOTIDE SEQUENCE [LARGE SCALE GENOMIC DNA]</scope>
    <source>
        <strain evidence="1">SQ_2022a</strain>
    </source>
</reference>
<evidence type="ECO:0000313" key="2">
    <source>
        <dbReference type="Proteomes" id="UP001060215"/>
    </source>
</evidence>
<dbReference type="Proteomes" id="UP001060215">
    <property type="component" value="Chromosome 1"/>
</dbReference>
<name>A0ACC0IXW0_9ERIC</name>
<proteinExistence type="predicted"/>
<accession>A0ACC0IXW0</accession>
<gene>
    <name evidence="1" type="ORF">LOK49_LG01G03775</name>
</gene>